<evidence type="ECO:0000313" key="3">
    <source>
        <dbReference type="Proteomes" id="UP000000759"/>
    </source>
</evidence>
<dbReference type="Proteomes" id="UP000000759">
    <property type="component" value="Chromosome 31"/>
</dbReference>
<feature type="compositionally biased region" description="Polar residues" evidence="1">
    <location>
        <begin position="142"/>
        <end position="168"/>
    </location>
</feature>
<dbReference type="RefSeq" id="XP_002185493.1">
    <property type="nucleotide sequence ID" value="XM_002185457.1"/>
</dbReference>
<evidence type="ECO:0000256" key="1">
    <source>
        <dbReference type="SAM" id="MobiDB-lite"/>
    </source>
</evidence>
<reference evidence="3" key="2">
    <citation type="submission" date="2008-08" db="EMBL/GenBank/DDBJ databases">
        <authorList>
            <consortium name="Diatom Consortium"/>
            <person name="Grigoriev I."/>
            <person name="Grimwood J."/>
            <person name="Kuo A."/>
            <person name="Otillar R.P."/>
            <person name="Salamov A."/>
            <person name="Detter J.C."/>
            <person name="Lindquist E."/>
            <person name="Shapiro H."/>
            <person name="Lucas S."/>
            <person name="Glavina del Rio T."/>
            <person name="Pitluck S."/>
            <person name="Rokhsar D."/>
            <person name="Bowler C."/>
        </authorList>
    </citation>
    <scope>GENOME REANNOTATION</scope>
    <source>
        <strain evidence="3">CCAP 1055/1</strain>
    </source>
</reference>
<dbReference type="GeneID" id="7199395"/>
<name>B7GEI8_PHATC</name>
<dbReference type="OrthoDB" id="10674759at2759"/>
<dbReference type="EMBL" id="CM000633">
    <property type="protein sequence ID" value="EEC42980.1"/>
    <property type="molecule type" value="Genomic_DNA"/>
</dbReference>
<dbReference type="KEGG" id="pti:PHATRDRAFT_41555"/>
<reference evidence="2 3" key="1">
    <citation type="journal article" date="2008" name="Nature">
        <title>The Phaeodactylum genome reveals the evolutionary history of diatom genomes.</title>
        <authorList>
            <person name="Bowler C."/>
            <person name="Allen A.E."/>
            <person name="Badger J.H."/>
            <person name="Grimwood J."/>
            <person name="Jabbari K."/>
            <person name="Kuo A."/>
            <person name="Maheswari U."/>
            <person name="Martens C."/>
            <person name="Maumus F."/>
            <person name="Otillar R.P."/>
            <person name="Rayko E."/>
            <person name="Salamov A."/>
            <person name="Vandepoele K."/>
            <person name="Beszteri B."/>
            <person name="Gruber A."/>
            <person name="Heijde M."/>
            <person name="Katinka M."/>
            <person name="Mock T."/>
            <person name="Valentin K."/>
            <person name="Verret F."/>
            <person name="Berges J.A."/>
            <person name="Brownlee C."/>
            <person name="Cadoret J.P."/>
            <person name="Chiovitti A."/>
            <person name="Choi C.J."/>
            <person name="Coesel S."/>
            <person name="De Martino A."/>
            <person name="Detter J.C."/>
            <person name="Durkin C."/>
            <person name="Falciatore A."/>
            <person name="Fournet J."/>
            <person name="Haruta M."/>
            <person name="Huysman M.J."/>
            <person name="Jenkins B.D."/>
            <person name="Jiroutova K."/>
            <person name="Jorgensen R.E."/>
            <person name="Joubert Y."/>
            <person name="Kaplan A."/>
            <person name="Kroger N."/>
            <person name="Kroth P.G."/>
            <person name="La Roche J."/>
            <person name="Lindquist E."/>
            <person name="Lommer M."/>
            <person name="Martin-Jezequel V."/>
            <person name="Lopez P.J."/>
            <person name="Lucas S."/>
            <person name="Mangogna M."/>
            <person name="McGinnis K."/>
            <person name="Medlin L.K."/>
            <person name="Montsant A."/>
            <person name="Oudot-Le Secq M.P."/>
            <person name="Napoli C."/>
            <person name="Obornik M."/>
            <person name="Parker M.S."/>
            <person name="Petit J.L."/>
            <person name="Porcel B.M."/>
            <person name="Poulsen N."/>
            <person name="Robison M."/>
            <person name="Rychlewski L."/>
            <person name="Rynearson T.A."/>
            <person name="Schmutz J."/>
            <person name="Shapiro H."/>
            <person name="Siaut M."/>
            <person name="Stanley M."/>
            <person name="Sussman M.R."/>
            <person name="Taylor A.R."/>
            <person name="Vardi A."/>
            <person name="von Dassow P."/>
            <person name="Vyverman W."/>
            <person name="Willis A."/>
            <person name="Wyrwicz L.S."/>
            <person name="Rokhsar D.S."/>
            <person name="Weissenbach J."/>
            <person name="Armbrust E.V."/>
            <person name="Green B.R."/>
            <person name="Van de Peer Y."/>
            <person name="Grigoriev I.V."/>
        </authorList>
    </citation>
    <scope>NUCLEOTIDE SEQUENCE [LARGE SCALE GENOMIC DNA]</scope>
    <source>
        <strain evidence="2 3">CCAP 1055/1</strain>
    </source>
</reference>
<proteinExistence type="predicted"/>
<sequence>MDRREYGEGRRRCSPTNWALVEADSMNSVLQDDNKDDDTSASENIQGFKSEWRQSCGGERYSGSAVSRDAFSMPSVLLGSDQDPTSALALDLDQPWQRSLLRELENTDTIHKRPFRSDRMMLGHANSGDFALPIDDDFSVETDTSSTIPTRGKKTQTLCGSSIPSPRTLQEEHDMSSNHWADTPIDPEEYSGEWHCTPMHPPYAFQNDNTTEVSLRPTPKKGPVGRRGSTHDLHYLQRVSAFGDEPQPFQPRWVGLEDDVLTVETSQNEANCMCWGTGILDFLLPPRQNGAPFRGRKRRTYVSPRPQLSVVNEVVEDIMETASKASISRMREEPTGTYRDDQFFYGGICR</sequence>
<evidence type="ECO:0000313" key="2">
    <source>
        <dbReference type="EMBL" id="EEC42980.1"/>
    </source>
</evidence>
<dbReference type="AlphaFoldDB" id="B7GEI8"/>
<feature type="region of interest" description="Disordered" evidence="1">
    <location>
        <begin position="142"/>
        <end position="183"/>
    </location>
</feature>
<accession>B7GEI8</accession>
<dbReference type="PaxDb" id="2850-Phatr41555"/>
<feature type="region of interest" description="Disordered" evidence="1">
    <location>
        <begin position="29"/>
        <end position="49"/>
    </location>
</feature>
<dbReference type="InParanoid" id="B7GEI8"/>
<gene>
    <name evidence="2" type="ORF">PHATRDRAFT_41555</name>
</gene>
<protein>
    <submittedName>
        <fullName evidence="2">Uncharacterized protein</fullName>
    </submittedName>
</protein>
<dbReference type="HOGENOM" id="CLU_793360_0_0_1"/>
<organism evidence="2 3">
    <name type="scientific">Phaeodactylum tricornutum (strain CCAP 1055/1)</name>
    <dbReference type="NCBI Taxonomy" id="556484"/>
    <lineage>
        <taxon>Eukaryota</taxon>
        <taxon>Sar</taxon>
        <taxon>Stramenopiles</taxon>
        <taxon>Ochrophyta</taxon>
        <taxon>Bacillariophyta</taxon>
        <taxon>Bacillariophyceae</taxon>
        <taxon>Bacillariophycidae</taxon>
        <taxon>Naviculales</taxon>
        <taxon>Phaeodactylaceae</taxon>
        <taxon>Phaeodactylum</taxon>
    </lineage>
</organism>
<keyword evidence="3" id="KW-1185">Reference proteome</keyword>